<reference evidence="3" key="3">
    <citation type="submission" date="2025-08" db="UniProtKB">
        <authorList>
            <consortium name="RefSeq"/>
        </authorList>
    </citation>
    <scope>IDENTIFICATION</scope>
    <source>
        <strain evidence="3">CBS 342.82</strain>
    </source>
</reference>
<dbReference type="Proteomes" id="UP000504637">
    <property type="component" value="Unplaced"/>
</dbReference>
<feature type="region of interest" description="Disordered" evidence="1">
    <location>
        <begin position="248"/>
        <end position="279"/>
    </location>
</feature>
<reference evidence="3" key="2">
    <citation type="submission" date="2020-04" db="EMBL/GenBank/DDBJ databases">
        <authorList>
            <consortium name="NCBI Genome Project"/>
        </authorList>
    </citation>
    <scope>NUCLEOTIDE SEQUENCE</scope>
    <source>
        <strain evidence="3">CBS 342.82</strain>
    </source>
</reference>
<sequence>MPPPTPFSVTSSVNHSILQRKAVNRKEGQEKCLWTKRVREKAFRDPLLLPVARCRCCCIHIVRRRLQKSHSYVHPSLLEPPVPAPSPAKESIIADSIVITTRDASVPSKSCRFSCPLAPRCCTRIRFDADSPGPSSCTSRIGLPELTTLAPNCLSFAAPRRPALALLREHHISTSQPTNQRNSTTDVHISLVSCSHGLHRCPALRPDGIGQSSFADTEEQRKKLSRVPLPTLRILCDLHYYHYHDHGVVGRPRNRNSDHSHSRGRSIIQRRRRRKRCGKERVVTAKVSRLFIVWSSVSTGSSSWSRRPGNYFHLGQPGRNRPQEEKSGHIHPDQPARQPARPPNSSANTWVLLPTVAVQHLDGTECTLFLVSLLHVNPGPTDSGRLTVD</sequence>
<evidence type="ECO:0000313" key="3">
    <source>
        <dbReference type="RefSeq" id="XP_033459430.1"/>
    </source>
</evidence>
<feature type="compositionally biased region" description="Basic residues" evidence="1">
    <location>
        <begin position="262"/>
        <end position="278"/>
    </location>
</feature>
<name>A0A6J3M4I6_9PEZI</name>
<feature type="region of interest" description="Disordered" evidence="1">
    <location>
        <begin position="299"/>
        <end position="346"/>
    </location>
</feature>
<dbReference type="AlphaFoldDB" id="A0A6J3M4I6"/>
<reference evidence="3" key="1">
    <citation type="submission" date="2020-01" db="EMBL/GenBank/DDBJ databases">
        <authorList>
            <consortium name="DOE Joint Genome Institute"/>
            <person name="Haridas S."/>
            <person name="Albert R."/>
            <person name="Binder M."/>
            <person name="Bloem J."/>
            <person name="Labutti K."/>
            <person name="Salamov A."/>
            <person name="Andreopoulos B."/>
            <person name="Baker S.E."/>
            <person name="Barry K."/>
            <person name="Bills G."/>
            <person name="Bluhm B.H."/>
            <person name="Cannon C."/>
            <person name="Castanera R."/>
            <person name="Culley D.E."/>
            <person name="Daum C."/>
            <person name="Ezra D."/>
            <person name="Gonzalez J.B."/>
            <person name="Henrissat B."/>
            <person name="Kuo A."/>
            <person name="Liang C."/>
            <person name="Lipzen A."/>
            <person name="Lutzoni F."/>
            <person name="Magnuson J."/>
            <person name="Mondo S."/>
            <person name="Nolan M."/>
            <person name="Ohm R."/>
            <person name="Pangilinan J."/>
            <person name="Park H.-J."/>
            <person name="Ramirez L."/>
            <person name="Alfaro M."/>
            <person name="Sun H."/>
            <person name="Tritt A."/>
            <person name="Yoshinaga Y."/>
            <person name="Zwiers L.-H."/>
            <person name="Turgeon B.G."/>
            <person name="Goodwin S.B."/>
            <person name="Spatafora J.W."/>
            <person name="Crous P.W."/>
            <person name="Grigoriev I.V."/>
        </authorList>
    </citation>
    <scope>NUCLEOTIDE SEQUENCE</scope>
    <source>
        <strain evidence="3">CBS 342.82</strain>
    </source>
</reference>
<feature type="compositionally biased region" description="Basic and acidic residues" evidence="1">
    <location>
        <begin position="321"/>
        <end position="334"/>
    </location>
</feature>
<gene>
    <name evidence="3" type="ORF">K489DRAFT_241900</name>
</gene>
<dbReference type="GeneID" id="54357680"/>
<organism evidence="3">
    <name type="scientific">Dissoconium aciculare CBS 342.82</name>
    <dbReference type="NCBI Taxonomy" id="1314786"/>
    <lineage>
        <taxon>Eukaryota</taxon>
        <taxon>Fungi</taxon>
        <taxon>Dikarya</taxon>
        <taxon>Ascomycota</taxon>
        <taxon>Pezizomycotina</taxon>
        <taxon>Dothideomycetes</taxon>
        <taxon>Dothideomycetidae</taxon>
        <taxon>Mycosphaerellales</taxon>
        <taxon>Dissoconiaceae</taxon>
        <taxon>Dissoconium</taxon>
    </lineage>
</organism>
<evidence type="ECO:0000256" key="1">
    <source>
        <dbReference type="SAM" id="MobiDB-lite"/>
    </source>
</evidence>
<evidence type="ECO:0000313" key="2">
    <source>
        <dbReference type="Proteomes" id="UP000504637"/>
    </source>
</evidence>
<keyword evidence="2" id="KW-1185">Reference proteome</keyword>
<dbReference type="RefSeq" id="XP_033459430.1">
    <property type="nucleotide sequence ID" value="XM_033599881.1"/>
</dbReference>
<protein>
    <submittedName>
        <fullName evidence="3">Uncharacterized protein</fullName>
    </submittedName>
</protein>
<accession>A0A6J3M4I6</accession>
<proteinExistence type="predicted"/>